<organism evidence="13 14">
    <name type="scientific">Allorhizobium ampelinum (strain ATCC BAA-846 / DSM 112012 / S4)</name>
    <name type="common">Agrobacterium vitis (strain S4)</name>
    <dbReference type="NCBI Taxonomy" id="311402"/>
    <lineage>
        <taxon>Bacteria</taxon>
        <taxon>Pseudomonadati</taxon>
        <taxon>Pseudomonadota</taxon>
        <taxon>Alphaproteobacteria</taxon>
        <taxon>Hyphomicrobiales</taxon>
        <taxon>Rhizobiaceae</taxon>
        <taxon>Rhizobium/Agrobacterium group</taxon>
        <taxon>Allorhizobium</taxon>
        <taxon>Allorhizobium ampelinum</taxon>
    </lineage>
</organism>
<dbReference type="PANTHER" id="PTHR18919:SF107">
    <property type="entry name" value="ACETYL-COA ACETYLTRANSFERASE, CYTOSOLIC"/>
    <property type="match status" value="1"/>
</dbReference>
<dbReference type="InterPro" id="IPR020613">
    <property type="entry name" value="Thiolase_CS"/>
</dbReference>
<dbReference type="STRING" id="311402.Avi_4344"/>
<dbReference type="PROSITE" id="PS00099">
    <property type="entry name" value="THIOLASE_3"/>
    <property type="match status" value="1"/>
</dbReference>
<dbReference type="AlphaFoldDB" id="B9JV15"/>
<protein>
    <recommendedName>
        <fullName evidence="8">Beta-ketothiolase</fullName>
    </recommendedName>
</protein>
<dbReference type="FunFam" id="3.40.47.10:FF:000010">
    <property type="entry name" value="Acetyl-CoA acetyltransferase (Thiolase)"/>
    <property type="match status" value="1"/>
</dbReference>
<dbReference type="EMBL" id="CP000633">
    <property type="protein sequence ID" value="ACM38153.1"/>
    <property type="molecule type" value="Genomic_DNA"/>
</dbReference>
<dbReference type="InterPro" id="IPR020610">
    <property type="entry name" value="Thiolase_AS"/>
</dbReference>
<evidence type="ECO:0000256" key="2">
    <source>
        <dbReference type="ARBA" id="ARBA00010982"/>
    </source>
</evidence>
<comment type="similarity">
    <text evidence="2 10">Belongs to the thiolase-like superfamily. Thiolase family.</text>
</comment>
<dbReference type="GO" id="GO:0003988">
    <property type="term" value="F:acetyl-CoA C-acyltransferase activity"/>
    <property type="evidence" value="ECO:0007669"/>
    <property type="project" value="UniProtKB-ARBA"/>
</dbReference>
<dbReference type="NCBIfam" id="TIGR01930">
    <property type="entry name" value="AcCoA-C-Actrans"/>
    <property type="match status" value="1"/>
</dbReference>
<dbReference type="CDD" id="cd00751">
    <property type="entry name" value="thiolase"/>
    <property type="match status" value="1"/>
</dbReference>
<proteinExistence type="inferred from homology"/>
<evidence type="ECO:0000256" key="1">
    <source>
        <dbReference type="ARBA" id="ARBA00004683"/>
    </source>
</evidence>
<feature type="domain" description="Thiolase N-terminal" evidence="11">
    <location>
        <begin position="21"/>
        <end position="277"/>
    </location>
</feature>
<dbReference type="PANTHER" id="PTHR18919">
    <property type="entry name" value="ACETYL-COA C-ACYLTRANSFERASE"/>
    <property type="match status" value="1"/>
</dbReference>
<dbReference type="InterPro" id="IPR020617">
    <property type="entry name" value="Thiolase_C"/>
</dbReference>
<name>B9JV15_ALLAM</name>
<gene>
    <name evidence="13" type="primary">phbA</name>
    <name evidence="13" type="ordered locus">Avi_4344</name>
</gene>
<evidence type="ECO:0000259" key="11">
    <source>
        <dbReference type="Pfam" id="PF00108"/>
    </source>
</evidence>
<feature type="domain" description="Thiolase C-terminal" evidence="12">
    <location>
        <begin position="286"/>
        <end position="406"/>
    </location>
</feature>
<reference evidence="13 14" key="1">
    <citation type="journal article" date="2009" name="J. Bacteriol.">
        <title>Genome sequences of three Agrobacterium biovars help elucidate the evolution of multichromosome genomes in bacteria.</title>
        <authorList>
            <person name="Slater S.C."/>
            <person name="Goldman B.S."/>
            <person name="Goodner B."/>
            <person name="Setubal J.C."/>
            <person name="Farrand S.K."/>
            <person name="Nester E.W."/>
            <person name="Burr T.J."/>
            <person name="Banta L."/>
            <person name="Dickerman A.W."/>
            <person name="Paulsen I."/>
            <person name="Otten L."/>
            <person name="Suen G."/>
            <person name="Welch R."/>
            <person name="Almeida N.F."/>
            <person name="Arnold F."/>
            <person name="Burton O.T."/>
            <person name="Du Z."/>
            <person name="Ewing A."/>
            <person name="Godsy E."/>
            <person name="Heisel S."/>
            <person name="Houmiel K.L."/>
            <person name="Jhaveri J."/>
            <person name="Lu J."/>
            <person name="Miller N.M."/>
            <person name="Norton S."/>
            <person name="Chen Q."/>
            <person name="Phoolcharoen W."/>
            <person name="Ohlin V."/>
            <person name="Ondrusek D."/>
            <person name="Pride N."/>
            <person name="Stricklin S.L."/>
            <person name="Sun J."/>
            <person name="Wheeler C."/>
            <person name="Wilson L."/>
            <person name="Zhu H."/>
            <person name="Wood D.W."/>
        </authorList>
    </citation>
    <scope>NUCLEOTIDE SEQUENCE [LARGE SCALE GENOMIC DNA]</scope>
    <source>
        <strain evidence="14">S4 / ATCC BAA-846</strain>
    </source>
</reference>
<dbReference type="InterPro" id="IPR020616">
    <property type="entry name" value="Thiolase_N"/>
</dbReference>
<comment type="subunit">
    <text evidence="3">Homotetramer.</text>
</comment>
<keyword evidence="4 10" id="KW-0808">Transferase</keyword>
<dbReference type="Pfam" id="PF02803">
    <property type="entry name" value="Thiolase_C"/>
    <property type="match status" value="1"/>
</dbReference>
<evidence type="ECO:0000259" key="12">
    <source>
        <dbReference type="Pfam" id="PF02803"/>
    </source>
</evidence>
<dbReference type="InterPro" id="IPR002155">
    <property type="entry name" value="Thiolase"/>
</dbReference>
<dbReference type="InterPro" id="IPR020615">
    <property type="entry name" value="Thiolase_acyl_enz_int_AS"/>
</dbReference>
<dbReference type="SUPFAM" id="SSF53901">
    <property type="entry name" value="Thiolase-like"/>
    <property type="match status" value="2"/>
</dbReference>
<dbReference type="KEGG" id="avi:Avi_4344"/>
<dbReference type="GO" id="GO:0044281">
    <property type="term" value="P:small molecule metabolic process"/>
    <property type="evidence" value="ECO:0007669"/>
    <property type="project" value="UniProtKB-ARBA"/>
</dbReference>
<dbReference type="PROSITE" id="PS00737">
    <property type="entry name" value="THIOLASE_2"/>
    <property type="match status" value="1"/>
</dbReference>
<dbReference type="PROSITE" id="PS00098">
    <property type="entry name" value="THIOLASE_1"/>
    <property type="match status" value="1"/>
</dbReference>
<keyword evidence="14" id="KW-1185">Reference proteome</keyword>
<feature type="active site" description="Acyl-thioester intermediate" evidence="9">
    <location>
        <position position="105"/>
    </location>
</feature>
<dbReference type="GO" id="GO:0042619">
    <property type="term" value="P:poly-hydroxybutyrate biosynthetic process"/>
    <property type="evidence" value="ECO:0007669"/>
    <property type="project" value="UniProtKB-KW"/>
</dbReference>
<evidence type="ECO:0000256" key="5">
    <source>
        <dbReference type="ARBA" id="ARBA00022752"/>
    </source>
</evidence>
<keyword evidence="5" id="KW-0583">PHB biosynthesis</keyword>
<evidence type="ECO:0000256" key="3">
    <source>
        <dbReference type="ARBA" id="ARBA00011881"/>
    </source>
</evidence>
<feature type="active site" description="Proton acceptor" evidence="9">
    <location>
        <position position="394"/>
    </location>
</feature>
<comment type="pathway">
    <text evidence="1">Biopolymer metabolism; poly-(R)-3-hydroxybutanoate biosynthesis.</text>
</comment>
<evidence type="ECO:0000256" key="4">
    <source>
        <dbReference type="ARBA" id="ARBA00022679"/>
    </source>
</evidence>
<sequence length="408" mass="42021">MTVSAAAKNTIEEIPMSTPSIVIASAARTAVGSFNGAFANVAAHDLGATAIKAVLERAGIEAAEVDEVILGQILTAGQGQNPARQAAMKAGIPQEKTAWGLNQLCGSGLRAVALGMQQIATGDASIIIAGGQESMSLAPHCAHLRAGTKMGDMKMIDTMIKDGLTDAFYGYHMGVTAENVARQWQLTRDEQDAFAVASQNKAEAAQAAGRFKDEIVPVTVPGRKGDVIVDADEYIRAGATLDSMTKLRPAFDKEGTVTAGNASGINDGAAAALLMTEAEAVRRGIQPLARIASWATAGVDPKIMGTGPIPASRKALEKAGWSVNDLDLVEANEAFAAQACAVNKDLGWDTSIVNVNGGAIAIGHPVGASGARILNTLLFEMKRRGAKKGLATLCIGGGMGVAMCIEGL</sequence>
<keyword evidence="6 10" id="KW-0012">Acyltransferase</keyword>
<dbReference type="InterPro" id="IPR016039">
    <property type="entry name" value="Thiolase-like"/>
</dbReference>
<dbReference type="HOGENOM" id="CLU_031026_0_0_5"/>
<dbReference type="Proteomes" id="UP000001596">
    <property type="component" value="Chromosome 1"/>
</dbReference>
<accession>B9JV15</accession>
<feature type="active site" description="Proton acceptor" evidence="9">
    <location>
        <position position="364"/>
    </location>
</feature>
<dbReference type="Pfam" id="PF00108">
    <property type="entry name" value="Thiolase_N"/>
    <property type="match status" value="1"/>
</dbReference>
<evidence type="ECO:0000256" key="8">
    <source>
        <dbReference type="ARBA" id="ARBA00080155"/>
    </source>
</evidence>
<dbReference type="PIRSF" id="PIRSF000429">
    <property type="entry name" value="Ac-CoA_Ac_transf"/>
    <property type="match status" value="1"/>
</dbReference>
<dbReference type="eggNOG" id="COG0183">
    <property type="taxonomic scope" value="Bacteria"/>
</dbReference>
<evidence type="ECO:0000256" key="10">
    <source>
        <dbReference type="RuleBase" id="RU003557"/>
    </source>
</evidence>
<evidence type="ECO:0000313" key="13">
    <source>
        <dbReference type="EMBL" id="ACM38153.1"/>
    </source>
</evidence>
<comment type="pathway">
    <text evidence="7">Metabolic intermediate biosynthesis; (R)-mevalonate biosynthesis; (R)-mevalonate from acetyl-CoA: step 1/3.</text>
</comment>
<evidence type="ECO:0000256" key="7">
    <source>
        <dbReference type="ARBA" id="ARBA00037924"/>
    </source>
</evidence>
<evidence type="ECO:0000256" key="6">
    <source>
        <dbReference type="ARBA" id="ARBA00023315"/>
    </source>
</evidence>
<dbReference type="Gene3D" id="3.40.47.10">
    <property type="match status" value="2"/>
</dbReference>
<evidence type="ECO:0000256" key="9">
    <source>
        <dbReference type="PIRSR" id="PIRSR000429-1"/>
    </source>
</evidence>
<evidence type="ECO:0000313" key="14">
    <source>
        <dbReference type="Proteomes" id="UP000001596"/>
    </source>
</evidence>